<keyword evidence="1" id="KW-0556">Organic radical</keyword>
<dbReference type="GO" id="GO:0005829">
    <property type="term" value="C:cytosol"/>
    <property type="evidence" value="ECO:0007669"/>
    <property type="project" value="TreeGrafter"/>
</dbReference>
<comment type="caution">
    <text evidence="3">The sequence shown here is derived from an EMBL/GenBank/DDBJ whole genome shotgun (WGS) entry which is preliminary data.</text>
</comment>
<evidence type="ECO:0000256" key="1">
    <source>
        <dbReference type="ARBA" id="ARBA00022818"/>
    </source>
</evidence>
<dbReference type="EC" id="4.3.99.4" evidence="3"/>
<proteinExistence type="predicted"/>
<dbReference type="InterPro" id="IPR001150">
    <property type="entry name" value="Gly_radical"/>
</dbReference>
<dbReference type="PANTHER" id="PTHR43641:SF2">
    <property type="entry name" value="DEHYDRATASE YBIW-RELATED"/>
    <property type="match status" value="1"/>
</dbReference>
<organism evidence="3">
    <name type="scientific">bioreactor metagenome</name>
    <dbReference type="NCBI Taxonomy" id="1076179"/>
    <lineage>
        <taxon>unclassified sequences</taxon>
        <taxon>metagenomes</taxon>
        <taxon>ecological metagenomes</taxon>
    </lineage>
</organism>
<keyword evidence="3" id="KW-0456">Lyase</keyword>
<evidence type="ECO:0000259" key="2">
    <source>
        <dbReference type="PROSITE" id="PS51149"/>
    </source>
</evidence>
<dbReference type="PROSITE" id="PS51149">
    <property type="entry name" value="GLY_RADICAL_2"/>
    <property type="match status" value="1"/>
</dbReference>
<evidence type="ECO:0000313" key="3">
    <source>
        <dbReference type="EMBL" id="MPN43319.1"/>
    </source>
</evidence>
<dbReference type="PANTHER" id="PTHR43641">
    <property type="entry name" value="FORMATE ACETYLTRANSFERASE 3-RELATED"/>
    <property type="match status" value="1"/>
</dbReference>
<accession>A0A645HYQ4</accession>
<dbReference type="SUPFAM" id="SSF51998">
    <property type="entry name" value="PFL-like glycyl radical enzymes"/>
    <property type="match status" value="1"/>
</dbReference>
<dbReference type="EMBL" id="VSSQ01101652">
    <property type="protein sequence ID" value="MPN43319.1"/>
    <property type="molecule type" value="Genomic_DNA"/>
</dbReference>
<feature type="domain" description="Glycine radical" evidence="2">
    <location>
        <begin position="1"/>
        <end position="67"/>
    </location>
</feature>
<gene>
    <name evidence="3" type="primary">cutC_39</name>
    <name evidence="3" type="ORF">SDC9_190878</name>
</gene>
<dbReference type="GO" id="GO:0120525">
    <property type="term" value="F:choline trimethylamine lyase activity"/>
    <property type="evidence" value="ECO:0007669"/>
    <property type="project" value="UniProtKB-EC"/>
</dbReference>
<dbReference type="PROSITE" id="PS00850">
    <property type="entry name" value="GLY_RADICAL_1"/>
    <property type="match status" value="1"/>
</dbReference>
<sequence>MCAYLIDLKGQEVQVNVVDGATLRDAQKHPENYQDLVIRVAGYSARFVELDKELQDDIIRRTEHQTV</sequence>
<dbReference type="AlphaFoldDB" id="A0A645HYQ4"/>
<dbReference type="InterPro" id="IPR051215">
    <property type="entry name" value="GRE"/>
</dbReference>
<dbReference type="Gene3D" id="3.20.70.20">
    <property type="match status" value="1"/>
</dbReference>
<dbReference type="InterPro" id="IPR019777">
    <property type="entry name" value="Form_AcTrfase_GR_CS"/>
</dbReference>
<dbReference type="Pfam" id="PF01228">
    <property type="entry name" value="Gly_radical"/>
    <property type="match status" value="1"/>
</dbReference>
<name>A0A645HYQ4_9ZZZZ</name>
<protein>
    <submittedName>
        <fullName evidence="3">Choline trimethylamine-lyase</fullName>
        <ecNumber evidence="3">4.3.99.4</ecNumber>
    </submittedName>
</protein>
<reference evidence="3" key="1">
    <citation type="submission" date="2019-08" db="EMBL/GenBank/DDBJ databases">
        <authorList>
            <person name="Kucharzyk K."/>
            <person name="Murdoch R.W."/>
            <person name="Higgins S."/>
            <person name="Loffler F."/>
        </authorList>
    </citation>
    <scope>NUCLEOTIDE SEQUENCE</scope>
</reference>